<evidence type="ECO:0000313" key="1">
    <source>
        <dbReference type="EMBL" id="PSH64981.1"/>
    </source>
</evidence>
<proteinExistence type="predicted"/>
<dbReference type="EMBL" id="PGGM01000003">
    <property type="protein sequence ID" value="PSH64981.1"/>
    <property type="molecule type" value="Genomic_DNA"/>
</dbReference>
<gene>
    <name evidence="1" type="ORF">CU103_08005</name>
</gene>
<dbReference type="Proteomes" id="UP000241764">
    <property type="component" value="Unassembled WGS sequence"/>
</dbReference>
<protein>
    <submittedName>
        <fullName evidence="1">Uncharacterized protein</fullName>
    </submittedName>
</protein>
<accession>A0A2P7BEQ3</accession>
<dbReference type="AlphaFoldDB" id="A0A2P7BEQ3"/>
<sequence>MGKQEAPSSWQRKKPIFLLGQSLGSATGKHDIDLGNFFDPLKWEGWVSNGPFTDKNLRAVSYNRHLICTETVTAPACTMRNGGMMDLCKDIGVRDETVISNCSRARCHVRIAAATSALFEGGGTPGQVAPDEAILLK</sequence>
<reference evidence="2" key="1">
    <citation type="submission" date="2017-11" db="EMBL/GenBank/DDBJ databases">
        <authorList>
            <person name="Kuznetsova I."/>
            <person name="Sazanova A."/>
            <person name="Chirak E."/>
            <person name="Safronova V."/>
            <person name="Willems A."/>
        </authorList>
    </citation>
    <scope>NUCLEOTIDE SEQUENCE [LARGE SCALE GENOMIC DNA]</scope>
    <source>
        <strain evidence="2">CCBAU 03422</strain>
    </source>
</reference>
<comment type="caution">
    <text evidence="1">The sequence shown here is derived from an EMBL/GenBank/DDBJ whole genome shotgun (WGS) entry which is preliminary data.</text>
</comment>
<evidence type="ECO:0000313" key="2">
    <source>
        <dbReference type="Proteomes" id="UP000241764"/>
    </source>
</evidence>
<name>A0A2P7BEQ3_9HYPH</name>
<organism evidence="1 2">
    <name type="scientific">Phyllobacterium sophorae</name>
    <dbReference type="NCBI Taxonomy" id="1520277"/>
    <lineage>
        <taxon>Bacteria</taxon>
        <taxon>Pseudomonadati</taxon>
        <taxon>Pseudomonadota</taxon>
        <taxon>Alphaproteobacteria</taxon>
        <taxon>Hyphomicrobiales</taxon>
        <taxon>Phyllobacteriaceae</taxon>
        <taxon>Phyllobacterium</taxon>
    </lineage>
</organism>
<keyword evidence="2" id="KW-1185">Reference proteome</keyword>